<dbReference type="RefSeq" id="WP_188841005.1">
    <property type="nucleotide sequence ID" value="NZ_BMOT01000005.1"/>
</dbReference>
<comment type="caution">
    <text evidence="3">The sequence shown here is derived from an EMBL/GenBank/DDBJ whole genome shotgun (WGS) entry which is preliminary data.</text>
</comment>
<protein>
    <submittedName>
        <fullName evidence="3">N-acetyl sugar amidotransferase</fullName>
    </submittedName>
</protein>
<feature type="domain" description="NAD/GMP synthase" evidence="2">
    <location>
        <begin position="61"/>
        <end position="127"/>
    </location>
</feature>
<dbReference type="Proteomes" id="UP001203212">
    <property type="component" value="Unassembled WGS sequence"/>
</dbReference>
<dbReference type="SUPFAM" id="SSF52402">
    <property type="entry name" value="Adenine nucleotide alpha hydrolases-like"/>
    <property type="match status" value="1"/>
</dbReference>
<proteinExistence type="predicted"/>
<dbReference type="InterPro" id="IPR022310">
    <property type="entry name" value="NAD/GMP_synthase"/>
</dbReference>
<dbReference type="Pfam" id="PF02540">
    <property type="entry name" value="NAD_synthase"/>
    <property type="match status" value="1"/>
</dbReference>
<reference evidence="3 4" key="1">
    <citation type="submission" date="2022-01" db="EMBL/GenBank/DDBJ databases">
        <title>Whole genome-based taxonomy of the Shewanellaceae.</title>
        <authorList>
            <person name="Martin-Rodriguez A.J."/>
        </authorList>
    </citation>
    <scope>NUCLEOTIDE SEQUENCE [LARGE SCALE GENOMIC DNA]</scope>
    <source>
        <strain evidence="3 4">JCM 17801</strain>
    </source>
</reference>
<evidence type="ECO:0000313" key="3">
    <source>
        <dbReference type="EMBL" id="MCL1117653.1"/>
    </source>
</evidence>
<dbReference type="NCBIfam" id="TIGR03573">
    <property type="entry name" value="WbuX"/>
    <property type="match status" value="1"/>
</dbReference>
<dbReference type="InterPro" id="IPR020022">
    <property type="entry name" value="N-acetyl_sugar_amidoTrfase"/>
</dbReference>
<keyword evidence="1" id="KW-0436">Ligase</keyword>
<evidence type="ECO:0000313" key="4">
    <source>
        <dbReference type="Proteomes" id="UP001203212"/>
    </source>
</evidence>
<keyword evidence="4" id="KW-1185">Reference proteome</keyword>
<gene>
    <name evidence="3" type="ORF">L2689_10420</name>
</gene>
<dbReference type="EMBL" id="JAKILK010000005">
    <property type="protein sequence ID" value="MCL1117653.1"/>
    <property type="molecule type" value="Genomic_DNA"/>
</dbReference>
<dbReference type="InterPro" id="IPR052188">
    <property type="entry name" value="Ni-pincer_cofactor_biosynth"/>
</dbReference>
<evidence type="ECO:0000256" key="1">
    <source>
        <dbReference type="ARBA" id="ARBA00022598"/>
    </source>
</evidence>
<name>A0ABT0L1S7_9GAMM</name>
<dbReference type="PANTHER" id="PTHR43169:SF3">
    <property type="entry name" value="ATPASE, PP-LOOP SUPERFAMILY-RELATED"/>
    <property type="match status" value="1"/>
</dbReference>
<dbReference type="InterPro" id="IPR014729">
    <property type="entry name" value="Rossmann-like_a/b/a_fold"/>
</dbReference>
<organism evidence="3 4">
    <name type="scientific">Shewanella aestuarii</name>
    <dbReference type="NCBI Taxonomy" id="1028752"/>
    <lineage>
        <taxon>Bacteria</taxon>
        <taxon>Pseudomonadati</taxon>
        <taxon>Pseudomonadota</taxon>
        <taxon>Gammaproteobacteria</taxon>
        <taxon>Alteromonadales</taxon>
        <taxon>Shewanellaceae</taxon>
        <taxon>Shewanella</taxon>
    </lineage>
</organism>
<accession>A0ABT0L1S7</accession>
<sequence length="367" mass="42668">MRKEYQICTKCILDTSDSGITFDDKGVCHYCNNFAELMEKSIDGDEANNYLLETVKKIKASSEGEYNCIVGMSGGVDSTYVAYLAKKYGLKPLAVHIDAGWNSEIAVKNIESATNKLGIDLETIVVNWKEVRDLQRAYFKASVPNCDVPQDHAFVAGVYNLAAKYGIQYMISGHNNVTEFILPPSWGYDSGDLDNLIDIHNKFGEVKLKGYPKLSLFKKVIYYRYFKKLQSFRILNYVPYNKEEVKHFITENLDWKDYGGKHFESRFTKFFQSYYLPTKFGFDKRRAHLSNLIASGQMTRDDAQREMEISPYNKDELPEDTEYFIKKLGFSIDEWQEIMKSNPRKHTDFKSDYDQLWFKLLKNLKRK</sequence>
<dbReference type="PANTHER" id="PTHR43169">
    <property type="entry name" value="EXSB FAMILY PROTEIN"/>
    <property type="match status" value="1"/>
</dbReference>
<evidence type="ECO:0000259" key="2">
    <source>
        <dbReference type="Pfam" id="PF02540"/>
    </source>
</evidence>
<dbReference type="Gene3D" id="3.40.50.620">
    <property type="entry name" value="HUPs"/>
    <property type="match status" value="1"/>
</dbReference>